<comment type="caution">
    <text evidence="5">The sequence shown here is derived from an EMBL/GenBank/DDBJ whole genome shotgun (WGS) entry which is preliminary data.</text>
</comment>
<dbReference type="PANTHER" id="PTHR11076:SF33">
    <property type="entry name" value="DNA POLYMERASE KAPPA"/>
    <property type="match status" value="1"/>
</dbReference>
<dbReference type="Proteomes" id="UP000325003">
    <property type="component" value="Unassembled WGS sequence"/>
</dbReference>
<proteinExistence type="inferred from homology"/>
<evidence type="ECO:0000313" key="5">
    <source>
        <dbReference type="EMBL" id="KAA1419131.1"/>
    </source>
</evidence>
<dbReference type="EMBL" id="VUJV01000003">
    <property type="protein sequence ID" value="KAA1419131.1"/>
    <property type="molecule type" value="Genomic_DNA"/>
</dbReference>
<keyword evidence="5" id="KW-0808">Transferase</keyword>
<dbReference type="Gene3D" id="3.40.1170.60">
    <property type="match status" value="1"/>
</dbReference>
<keyword evidence="5" id="KW-0548">Nucleotidyltransferase</keyword>
<gene>
    <name evidence="5" type="ORF">F0U44_11800</name>
</gene>
<dbReference type="InterPro" id="IPR017961">
    <property type="entry name" value="DNA_pol_Y-fam_little_finger"/>
</dbReference>
<comment type="catalytic activity">
    <reaction evidence="3">
        <text>DNA(n) + a 2'-deoxyribonucleoside 5'-triphosphate = DNA(n+1) + diphosphate</text>
        <dbReference type="Rhea" id="RHEA:22508"/>
        <dbReference type="Rhea" id="RHEA-COMP:17339"/>
        <dbReference type="Rhea" id="RHEA-COMP:17340"/>
        <dbReference type="ChEBI" id="CHEBI:33019"/>
        <dbReference type="ChEBI" id="CHEBI:61560"/>
        <dbReference type="ChEBI" id="CHEBI:173112"/>
        <dbReference type="EC" id="2.7.7.7"/>
    </reaction>
</comment>
<name>A0A5B1LEH6_9ACTN</name>
<dbReference type="Gene3D" id="1.10.150.20">
    <property type="entry name" value="5' to 3' exonuclease, C-terminal subdomain"/>
    <property type="match status" value="1"/>
</dbReference>
<dbReference type="GO" id="GO:0005829">
    <property type="term" value="C:cytosol"/>
    <property type="evidence" value="ECO:0007669"/>
    <property type="project" value="TreeGrafter"/>
</dbReference>
<dbReference type="RefSeq" id="WP_149728466.1">
    <property type="nucleotide sequence ID" value="NZ_VUJV01000003.1"/>
</dbReference>
<sequence>MTGPARWVLHVDLDQFIAAVEVLRRPELAGKPVVVGGRGNPTERGVVATASYEARSHGVGSGMPLRTAAAKFRKAEVDAVFLPVDAAAYDEASATVMGVLRGLEWGGVPVLVEALGWDEAFVGAGPDHGDLGDPSVFATHVREVLLEATQLRSAVGIGDNKLQAKLATGFAKQRVVGALAREAGAGIGEESGPGGQERGRGTYVISDATWYDEMGARPTTALWGIGKKTADKLAVLGLETVDDLARSDPALLATHIGPTTGPWLRRLGRGVASDEVDATPYVARGHGREETFQEDLADWSEVEQAVDRIARRVVADIEAEGRSAVRVELKIRFRPFFTFTRSHKLKQPTSDPDVLAAEAVALLDRVEKDRAVRLLGVRLEMTPPDS</sequence>
<dbReference type="InterPro" id="IPR022880">
    <property type="entry name" value="DNApol_IV"/>
</dbReference>
<dbReference type="GO" id="GO:0006281">
    <property type="term" value="P:DNA repair"/>
    <property type="evidence" value="ECO:0007669"/>
    <property type="project" value="InterPro"/>
</dbReference>
<dbReference type="PANTHER" id="PTHR11076">
    <property type="entry name" value="DNA REPAIR POLYMERASE UMUC / TRANSFERASE FAMILY MEMBER"/>
    <property type="match status" value="1"/>
</dbReference>
<evidence type="ECO:0000259" key="4">
    <source>
        <dbReference type="PROSITE" id="PS50173"/>
    </source>
</evidence>
<dbReference type="InterPro" id="IPR036775">
    <property type="entry name" value="DNA_pol_Y-fam_lit_finger_sf"/>
</dbReference>
<dbReference type="GO" id="GO:0003887">
    <property type="term" value="F:DNA-directed DNA polymerase activity"/>
    <property type="evidence" value="ECO:0007669"/>
    <property type="project" value="UniProtKB-EC"/>
</dbReference>
<evidence type="ECO:0000256" key="1">
    <source>
        <dbReference type="ARBA" id="ARBA00010945"/>
    </source>
</evidence>
<organism evidence="5 6">
    <name type="scientific">Nocardioides humilatus</name>
    <dbReference type="NCBI Taxonomy" id="2607660"/>
    <lineage>
        <taxon>Bacteria</taxon>
        <taxon>Bacillati</taxon>
        <taxon>Actinomycetota</taxon>
        <taxon>Actinomycetes</taxon>
        <taxon>Propionibacteriales</taxon>
        <taxon>Nocardioidaceae</taxon>
        <taxon>Nocardioides</taxon>
    </lineage>
</organism>
<dbReference type="Gene3D" id="3.30.1490.100">
    <property type="entry name" value="DNA polymerase, Y-family, little finger domain"/>
    <property type="match status" value="1"/>
</dbReference>
<dbReference type="Gene3D" id="3.30.70.270">
    <property type="match status" value="1"/>
</dbReference>
<dbReference type="InterPro" id="IPR001126">
    <property type="entry name" value="UmuC"/>
</dbReference>
<reference evidence="5 6" key="2">
    <citation type="submission" date="2019-09" db="EMBL/GenBank/DDBJ databases">
        <authorList>
            <person name="Jin C."/>
        </authorList>
    </citation>
    <scope>NUCLEOTIDE SEQUENCE [LARGE SCALE GENOMIC DNA]</scope>
    <source>
        <strain evidence="5 6">BN130099</strain>
    </source>
</reference>
<dbReference type="GO" id="GO:0042276">
    <property type="term" value="P:error-prone translesion synthesis"/>
    <property type="evidence" value="ECO:0007669"/>
    <property type="project" value="TreeGrafter"/>
</dbReference>
<dbReference type="Pfam" id="PF11799">
    <property type="entry name" value="IMS_C"/>
    <property type="match status" value="1"/>
</dbReference>
<evidence type="ECO:0000256" key="3">
    <source>
        <dbReference type="ARBA" id="ARBA00049244"/>
    </source>
</evidence>
<feature type="domain" description="UmuC" evidence="4">
    <location>
        <begin position="8"/>
        <end position="226"/>
    </location>
</feature>
<dbReference type="AlphaFoldDB" id="A0A5B1LEH6"/>
<dbReference type="EC" id="2.7.7.7" evidence="5"/>
<comment type="similarity">
    <text evidence="1">Belongs to the DNA polymerase type-Y family.</text>
</comment>
<dbReference type="SUPFAM" id="SSF100879">
    <property type="entry name" value="Lesion bypass DNA polymerase (Y-family), little finger domain"/>
    <property type="match status" value="1"/>
</dbReference>
<dbReference type="SUPFAM" id="SSF56672">
    <property type="entry name" value="DNA/RNA polymerases"/>
    <property type="match status" value="1"/>
</dbReference>
<dbReference type="PROSITE" id="PS50173">
    <property type="entry name" value="UMUC"/>
    <property type="match status" value="1"/>
</dbReference>
<accession>A0A5B1LEH6</accession>
<dbReference type="GO" id="GO:0003684">
    <property type="term" value="F:damaged DNA binding"/>
    <property type="evidence" value="ECO:0007669"/>
    <property type="project" value="InterPro"/>
</dbReference>
<dbReference type="GO" id="GO:0009432">
    <property type="term" value="P:SOS response"/>
    <property type="evidence" value="ECO:0007669"/>
    <property type="project" value="TreeGrafter"/>
</dbReference>
<dbReference type="InterPro" id="IPR043128">
    <property type="entry name" value="Rev_trsase/Diguanyl_cyclase"/>
</dbReference>
<evidence type="ECO:0000256" key="2">
    <source>
        <dbReference type="ARBA" id="ARBA00025589"/>
    </source>
</evidence>
<comment type="function">
    <text evidence="2">Poorly processive, error-prone DNA polymerase involved in untargeted mutagenesis. Copies undamaged DNA at stalled replication forks, which arise in vivo from mismatched or misaligned primer ends. These misaligned primers can be extended by PolIV. Exhibits no 3'-5' exonuclease (proofreading) activity. May be involved in translesional synthesis, in conjunction with the beta clamp from PolIII.</text>
</comment>
<reference evidence="5 6" key="1">
    <citation type="submission" date="2019-09" db="EMBL/GenBank/DDBJ databases">
        <title>Nocardioides panacisoli sp. nov., isolated from the soil of a ginseng field.</title>
        <authorList>
            <person name="Cho C."/>
        </authorList>
    </citation>
    <scope>NUCLEOTIDE SEQUENCE [LARGE SCALE GENOMIC DNA]</scope>
    <source>
        <strain evidence="5 6">BN130099</strain>
    </source>
</reference>
<keyword evidence="6" id="KW-1185">Reference proteome</keyword>
<dbReference type="NCBIfam" id="NF002883">
    <property type="entry name" value="PRK03352.1"/>
    <property type="match status" value="1"/>
</dbReference>
<dbReference type="InterPro" id="IPR050116">
    <property type="entry name" value="DNA_polymerase-Y"/>
</dbReference>
<dbReference type="Pfam" id="PF00817">
    <property type="entry name" value="IMS"/>
    <property type="match status" value="1"/>
</dbReference>
<dbReference type="CDD" id="cd03586">
    <property type="entry name" value="PolY_Pol_IV_kappa"/>
    <property type="match status" value="1"/>
</dbReference>
<protein>
    <submittedName>
        <fullName evidence="5">DNA polymerase IV</fullName>
        <ecNumber evidence="5">2.7.7.7</ecNumber>
    </submittedName>
</protein>
<dbReference type="InterPro" id="IPR043502">
    <property type="entry name" value="DNA/RNA_pol_sf"/>
</dbReference>
<evidence type="ECO:0000313" key="6">
    <source>
        <dbReference type="Proteomes" id="UP000325003"/>
    </source>
</evidence>